<reference evidence="1" key="1">
    <citation type="submission" date="2021-05" db="EMBL/GenBank/DDBJ databases">
        <authorList>
            <person name="Scholz U."/>
            <person name="Mascher M."/>
            <person name="Fiebig A."/>
        </authorList>
    </citation>
    <scope>NUCLEOTIDE SEQUENCE [LARGE SCALE GENOMIC DNA]</scope>
</reference>
<dbReference type="EnsemblPlants" id="AVESA.00010b.r2.4CG1257570.1">
    <property type="protein sequence ID" value="AVESA.00010b.r2.4CG1257570.1.CDS"/>
    <property type="gene ID" value="AVESA.00010b.r2.4CG1257570"/>
</dbReference>
<keyword evidence="2" id="KW-1185">Reference proteome</keyword>
<proteinExistence type="predicted"/>
<evidence type="ECO:0000313" key="1">
    <source>
        <dbReference type="EnsemblPlants" id="AVESA.00010b.r2.4CG1257570.1.CDS"/>
    </source>
</evidence>
<evidence type="ECO:0000313" key="2">
    <source>
        <dbReference type="Proteomes" id="UP001732700"/>
    </source>
</evidence>
<reference evidence="1" key="2">
    <citation type="submission" date="2025-09" db="UniProtKB">
        <authorList>
            <consortium name="EnsemblPlants"/>
        </authorList>
    </citation>
    <scope>IDENTIFICATION</scope>
</reference>
<accession>A0ACD5WM06</accession>
<dbReference type="Proteomes" id="UP001732700">
    <property type="component" value="Chromosome 4C"/>
</dbReference>
<name>A0ACD5WM06_AVESA</name>
<organism evidence="1 2">
    <name type="scientific">Avena sativa</name>
    <name type="common">Oat</name>
    <dbReference type="NCBI Taxonomy" id="4498"/>
    <lineage>
        <taxon>Eukaryota</taxon>
        <taxon>Viridiplantae</taxon>
        <taxon>Streptophyta</taxon>
        <taxon>Embryophyta</taxon>
        <taxon>Tracheophyta</taxon>
        <taxon>Spermatophyta</taxon>
        <taxon>Magnoliopsida</taxon>
        <taxon>Liliopsida</taxon>
        <taxon>Poales</taxon>
        <taxon>Poaceae</taxon>
        <taxon>BOP clade</taxon>
        <taxon>Pooideae</taxon>
        <taxon>Poodae</taxon>
        <taxon>Poeae</taxon>
        <taxon>Poeae Chloroplast Group 1 (Aveneae type)</taxon>
        <taxon>Aveninae</taxon>
        <taxon>Avena</taxon>
    </lineage>
</organism>
<protein>
    <submittedName>
        <fullName evidence="1">Uncharacterized protein</fullName>
    </submittedName>
</protein>
<sequence length="333" mass="37239">MGYKIKYKNEAGNRGCSSGDGGGGGGGGDDEATLPTPPQPSLSPPRLPRSPASTLPSPDPRALATSRLPLQRPRLPPRAADQDKEPLLALIREHSNAVIREKIQILSQRYVRFRRTCADSTCFYRAFLFSYLETLGQLQDRQAEVTRLMERIDTSKESFCGLNWDKAYLSNPEQYFSSAMADFNDLVNSVANGLSSDERFKSCSQTEIRTRGDDYRPYQANDVDALTYCRKMVRPLDAVASPLEMRAVTSALGIPLRVEAVDRSLREGLAKVRRYGFFPDRLDLMQWSSITSPTPLEVATGNLLSSDGTPLLTLMSLQNRKCDPKPWYILYRE</sequence>